<dbReference type="PANTHER" id="PTHR13003">
    <property type="entry name" value="NUP107-RELATED"/>
    <property type="match status" value="1"/>
</dbReference>
<dbReference type="OMA" id="YEIRALY"/>
<sequence>MALDLTESNQILKKFAKVLTEYQSSIIRGYDEQDPFQLVQEFRSIAGEAALDYVRLIEEDQNKIKFTNFELEAKLWSLVELLVSFRISDDSPAEVVPHSYKSDAVFKKELLQKDRALYEIWLIISWIQENLTIPPRPESLPTTKWSHSMLSGGIKSNDLDYPLREGSASIDPKDLEDDHQFYRFIYELILAGEYDEVRRECEYSDNLTLSMIMCGLEDYVDPKKDIELAQNCDSHQGIKKHALWRRAVYVLSQNPNLDKYEAAIYKFLAGTIPDGLDAGDVDWDKELLVYLNEIWNIRIENYLLERGRVDKEELITAMPSEPLSLENVLNIVASKNPEESEHPIRVLMGSVILNTISPVIKSFNDILSDVVKGVDCESELLLEPYLLRILTHLVIFLDKTCPELIKESEKSRLITTYVTLLTLYEQHELIPVYISFLNADYAMDVYSYFLSNLRNPKNRERQLELCHFLQLPTANILRKTGQRIFNDTESHYNPSEVIAVNFEVTEIDRCLMSAVDWLLEGRLHSDSVDSIIALCRRFLINGKVKSLENFFDNHKIDDIIKNYELDMLAAREENPEDRFVQEITQYSNFVNVFKRYNEWEDTCKAYTIDSNLPTVLKQFKALSNSLRHLVTTFLVDLTENAETDNSDNDILHSIRSLYIPYMIIELHMCYMEAATKFKIDSFIQEAIRLSVLVANETEKIYLLFQSSGKLREYLQLVAKAITISGH</sequence>
<keyword evidence="6 7" id="KW-0539">Nucleus</keyword>
<keyword evidence="1 7" id="KW-0813">Transport</keyword>
<evidence type="ECO:0000256" key="1">
    <source>
        <dbReference type="ARBA" id="ARBA00022448"/>
    </source>
</evidence>
<evidence type="ECO:0000256" key="7">
    <source>
        <dbReference type="RuleBase" id="RU365072"/>
    </source>
</evidence>
<keyword evidence="7" id="KW-0472">Membrane</keyword>
<proteinExistence type="inferred from homology"/>
<comment type="function">
    <text evidence="7">Functions as a component of the nuclear pore complex (NPC).</text>
</comment>
<evidence type="ECO:0000256" key="5">
    <source>
        <dbReference type="ARBA" id="ARBA00023132"/>
    </source>
</evidence>
<dbReference type="GO" id="GO:0034398">
    <property type="term" value="P:telomere tethering at nuclear periphery"/>
    <property type="evidence" value="ECO:0007669"/>
    <property type="project" value="EnsemblFungi"/>
</dbReference>
<keyword evidence="4 7" id="KW-0811">Translocation</keyword>
<evidence type="ECO:0000256" key="2">
    <source>
        <dbReference type="ARBA" id="ARBA00022816"/>
    </source>
</evidence>
<dbReference type="GO" id="GO:0031080">
    <property type="term" value="C:nuclear pore outer ring"/>
    <property type="evidence" value="ECO:0007669"/>
    <property type="project" value="EnsemblFungi"/>
</dbReference>
<dbReference type="STRING" id="931890.G8JRT3"/>
<dbReference type="OrthoDB" id="3098at2759"/>
<dbReference type="GO" id="GO:0031990">
    <property type="term" value="P:mRNA export from nucleus in response to heat stress"/>
    <property type="evidence" value="ECO:0007669"/>
    <property type="project" value="EnsemblFungi"/>
</dbReference>
<evidence type="ECO:0000256" key="6">
    <source>
        <dbReference type="ARBA" id="ARBA00023242"/>
    </source>
</evidence>
<evidence type="ECO:0000256" key="4">
    <source>
        <dbReference type="ARBA" id="ARBA00023010"/>
    </source>
</evidence>
<dbReference type="GO" id="GO:0031509">
    <property type="term" value="P:subtelomeric heterochromatin formation"/>
    <property type="evidence" value="ECO:0007669"/>
    <property type="project" value="EnsemblFungi"/>
</dbReference>
<dbReference type="GO" id="GO:0030466">
    <property type="term" value="P:silent mating-type cassette heterochromatin formation"/>
    <property type="evidence" value="ECO:0007669"/>
    <property type="project" value="EnsemblFungi"/>
</dbReference>
<dbReference type="RefSeq" id="XP_003645669.1">
    <property type="nucleotide sequence ID" value="XM_003645621.1"/>
</dbReference>
<evidence type="ECO:0000313" key="8">
    <source>
        <dbReference type="EMBL" id="AET38852.1"/>
    </source>
</evidence>
<dbReference type="GeneID" id="11472221"/>
<reference evidence="9" key="1">
    <citation type="journal article" date="2012" name="G3 (Bethesda)">
        <title>Pichia sorbitophila, an interspecies yeast hybrid reveals early steps of genome resolution following polyploidization.</title>
        <authorList>
            <person name="Leh Louis V."/>
            <person name="Despons L."/>
            <person name="Friedrich A."/>
            <person name="Martin T."/>
            <person name="Durrens P."/>
            <person name="Casaregola S."/>
            <person name="Neuveglise C."/>
            <person name="Fairhead C."/>
            <person name="Marck C."/>
            <person name="Cruz J.A."/>
            <person name="Straub M.L."/>
            <person name="Kugler V."/>
            <person name="Sacerdot C."/>
            <person name="Uzunov Z."/>
            <person name="Thierry A."/>
            <person name="Weiss S."/>
            <person name="Bleykasten C."/>
            <person name="De Montigny J."/>
            <person name="Jacques N."/>
            <person name="Jung P."/>
            <person name="Lemaire M."/>
            <person name="Mallet S."/>
            <person name="Morel G."/>
            <person name="Richard G.F."/>
            <person name="Sarkar A."/>
            <person name="Savel G."/>
            <person name="Schacherer J."/>
            <person name="Seret M.L."/>
            <person name="Talla E."/>
            <person name="Samson G."/>
            <person name="Jubin C."/>
            <person name="Poulain J."/>
            <person name="Vacherie B."/>
            <person name="Barbe V."/>
            <person name="Pelletier E."/>
            <person name="Sherman D.J."/>
            <person name="Westhof E."/>
            <person name="Weissenbach J."/>
            <person name="Baret P.V."/>
            <person name="Wincker P."/>
            <person name="Gaillardin C."/>
            <person name="Dujon B."/>
            <person name="Souciet J.L."/>
        </authorList>
    </citation>
    <scope>NUCLEOTIDE SEQUENCE [LARGE SCALE GENOMIC DNA]</scope>
    <source>
        <strain evidence="9">CBS 270.75 / DBVPG 7215 / KCTC 17166 / NRRL Y-17582</strain>
    </source>
</reference>
<name>G8JRT3_ERECY</name>
<dbReference type="GO" id="GO:0045944">
    <property type="term" value="P:positive regulation of transcription by RNA polymerase II"/>
    <property type="evidence" value="ECO:0007669"/>
    <property type="project" value="EnsemblFungi"/>
</dbReference>
<dbReference type="GO" id="GO:0017056">
    <property type="term" value="F:structural constituent of nuclear pore"/>
    <property type="evidence" value="ECO:0007669"/>
    <property type="project" value="UniProtKB-UniRule"/>
</dbReference>
<gene>
    <name evidence="8" type="ordered locus">Ecym_3365</name>
</gene>
<dbReference type="GO" id="GO:0000973">
    <property type="term" value="P:post-transcriptional tethering of RNA polymerase II gene DNA at nuclear periphery"/>
    <property type="evidence" value="ECO:0007669"/>
    <property type="project" value="EnsemblFungi"/>
</dbReference>
<dbReference type="PANTHER" id="PTHR13003:SF2">
    <property type="entry name" value="NUCLEAR PORE COMPLEX PROTEIN NUP107"/>
    <property type="match status" value="1"/>
</dbReference>
<dbReference type="InParanoid" id="G8JRT3"/>
<dbReference type="HOGENOM" id="CLU_023045_0_0_1"/>
<dbReference type="AlphaFoldDB" id="G8JRT3"/>
<dbReference type="GO" id="GO:0006302">
    <property type="term" value="P:double-strand break repair"/>
    <property type="evidence" value="ECO:0007669"/>
    <property type="project" value="EnsemblFungi"/>
</dbReference>
<dbReference type="Proteomes" id="UP000006790">
    <property type="component" value="Chromosome 3"/>
</dbReference>
<keyword evidence="3" id="KW-0653">Protein transport</keyword>
<keyword evidence="2" id="KW-0509">mRNA transport</keyword>
<dbReference type="GO" id="GO:0042802">
    <property type="term" value="F:identical protein binding"/>
    <property type="evidence" value="ECO:0007669"/>
    <property type="project" value="EnsemblFungi"/>
</dbReference>
<evidence type="ECO:0000256" key="3">
    <source>
        <dbReference type="ARBA" id="ARBA00022927"/>
    </source>
</evidence>
<comment type="subcellular location">
    <subcellularLocation>
        <location evidence="7">Nucleus</location>
        <location evidence="7">Nuclear pore complex</location>
    </subcellularLocation>
    <subcellularLocation>
        <location evidence="7">Nucleus membrane</location>
    </subcellularLocation>
</comment>
<comment type="similarity">
    <text evidence="7">Belongs to the nucleoporin Nup84/Nup107 family.</text>
</comment>
<dbReference type="EMBL" id="CP002499">
    <property type="protein sequence ID" value="AET38852.1"/>
    <property type="molecule type" value="Genomic_DNA"/>
</dbReference>
<dbReference type="GO" id="GO:0051664">
    <property type="term" value="P:nuclear pore localization"/>
    <property type="evidence" value="ECO:0007669"/>
    <property type="project" value="EnsemblFungi"/>
</dbReference>
<dbReference type="eggNOG" id="KOG1964">
    <property type="taxonomic scope" value="Eukaryota"/>
</dbReference>
<dbReference type="KEGG" id="erc:Ecym_3365"/>
<accession>G8JRT3</accession>
<dbReference type="Gene3D" id="1.20.190.50">
    <property type="match status" value="1"/>
</dbReference>
<dbReference type="InterPro" id="IPR007252">
    <property type="entry name" value="Nup84/Nup107"/>
</dbReference>
<dbReference type="Pfam" id="PF04121">
    <property type="entry name" value="Nup84_Nup100"/>
    <property type="match status" value="1"/>
</dbReference>
<comment type="subunit">
    <text evidence="7">Part of the nuclear pore complex (NPC).</text>
</comment>
<keyword evidence="9" id="KW-1185">Reference proteome</keyword>
<dbReference type="GO" id="GO:0006606">
    <property type="term" value="P:protein import into nucleus"/>
    <property type="evidence" value="ECO:0007669"/>
    <property type="project" value="EnsemblFungi"/>
</dbReference>
<organism evidence="8 9">
    <name type="scientific">Eremothecium cymbalariae (strain CBS 270.75 / DBVPG 7215 / KCTC 17166 / NRRL Y-17582)</name>
    <name type="common">Yeast</name>
    <dbReference type="NCBI Taxonomy" id="931890"/>
    <lineage>
        <taxon>Eukaryota</taxon>
        <taxon>Fungi</taxon>
        <taxon>Dikarya</taxon>
        <taxon>Ascomycota</taxon>
        <taxon>Saccharomycotina</taxon>
        <taxon>Saccharomycetes</taxon>
        <taxon>Saccharomycetales</taxon>
        <taxon>Saccharomycetaceae</taxon>
        <taxon>Eremothecium</taxon>
    </lineage>
</organism>
<keyword evidence="5 7" id="KW-0906">Nuclear pore complex</keyword>
<dbReference type="GO" id="GO:0031965">
    <property type="term" value="C:nuclear membrane"/>
    <property type="evidence" value="ECO:0007669"/>
    <property type="project" value="UniProtKB-SubCell"/>
</dbReference>
<dbReference type="Gene3D" id="1.10.3450.20">
    <property type="match status" value="1"/>
</dbReference>
<protein>
    <recommendedName>
        <fullName evidence="7">Nuclear pore complex protein</fullName>
    </recommendedName>
</protein>
<evidence type="ECO:0000313" key="9">
    <source>
        <dbReference type="Proteomes" id="UP000006790"/>
    </source>
</evidence>
<dbReference type="FunCoup" id="G8JRT3">
    <property type="interactions" value="543"/>
</dbReference>
<dbReference type="GO" id="GO:0000781">
    <property type="term" value="C:chromosome, telomeric region"/>
    <property type="evidence" value="ECO:0007669"/>
    <property type="project" value="GOC"/>
</dbReference>